<dbReference type="PANTHER" id="PTHR43784">
    <property type="entry name" value="GDSL-LIKE LIPASE/ACYLHYDROLASE, PUTATIVE (AFU_ORTHOLOGUE AFUA_2G00820)-RELATED"/>
    <property type="match status" value="1"/>
</dbReference>
<evidence type="ECO:0000313" key="4">
    <source>
        <dbReference type="EMBL" id="MFC4909346.1"/>
    </source>
</evidence>
<organism evidence="4 5">
    <name type="scientific">Actinomadura gamaensis</name>
    <dbReference type="NCBI Taxonomy" id="1763541"/>
    <lineage>
        <taxon>Bacteria</taxon>
        <taxon>Bacillati</taxon>
        <taxon>Actinomycetota</taxon>
        <taxon>Actinomycetes</taxon>
        <taxon>Streptosporangiales</taxon>
        <taxon>Thermomonosporaceae</taxon>
        <taxon>Actinomadura</taxon>
    </lineage>
</organism>
<sequence>MRRSRVVSGVLAGLVLGAGALPGSTAEASPEPRSWVGSWAGAPEPAALSGPSREGFANRTVRMVVHSSLAGERARVRLSNLYGDRPLRVGHAALAQAGKGAASGPQRELTFGGRRQVTIPPGRELYSDPVRFAVKASEDVVVSVYLPAATGPATWHWESRQTSYVSEAGDHSTDRDGGAFGGRVDSWFFLTGLDVLSRGARGSVVVLGDSITDGVGSTPNAHRRWTDRLNERLARSYGARRPAVLNAGIASNRVLKPGGELGYPEWGESGLDRFARDVAGQTGVRKTILALGVNDIHIPPGSSAADLIAGLRDIAARSHRRGMPIAVATVTPFENNAYGTYTPQREAVRRQVNTYLRHSRDFDALIDFDAVVRDPRHPSRIRPEFDSGDSLHPNDAGYRAMADQVPLHWLTRTVPAATTH</sequence>
<dbReference type="InterPro" id="IPR036514">
    <property type="entry name" value="SGNH_hydro_sf"/>
</dbReference>
<evidence type="ECO:0000313" key="5">
    <source>
        <dbReference type="Proteomes" id="UP001595872"/>
    </source>
</evidence>
<comment type="caution">
    <text evidence="4">The sequence shown here is derived from an EMBL/GenBank/DDBJ whole genome shotgun (WGS) entry which is preliminary data.</text>
</comment>
<protein>
    <submittedName>
        <fullName evidence="4">SGNH/GDSL hydrolase family protein</fullName>
    </submittedName>
</protein>
<feature type="chain" id="PRO_5047067914" evidence="2">
    <location>
        <begin position="29"/>
        <end position="420"/>
    </location>
</feature>
<dbReference type="RefSeq" id="WP_378256791.1">
    <property type="nucleotide sequence ID" value="NZ_JBHSIT010000005.1"/>
</dbReference>
<dbReference type="Pfam" id="PF13472">
    <property type="entry name" value="Lipase_GDSL_2"/>
    <property type="match status" value="1"/>
</dbReference>
<dbReference type="InterPro" id="IPR013830">
    <property type="entry name" value="SGNH_hydro"/>
</dbReference>
<dbReference type="EMBL" id="JBHSIT010000005">
    <property type="protein sequence ID" value="MFC4909346.1"/>
    <property type="molecule type" value="Genomic_DNA"/>
</dbReference>
<dbReference type="SUPFAM" id="SSF52266">
    <property type="entry name" value="SGNH hydrolase"/>
    <property type="match status" value="1"/>
</dbReference>
<evidence type="ECO:0000256" key="1">
    <source>
        <dbReference type="SAM" id="MobiDB-lite"/>
    </source>
</evidence>
<feature type="signal peptide" evidence="2">
    <location>
        <begin position="1"/>
        <end position="28"/>
    </location>
</feature>
<feature type="domain" description="SGNH hydrolase-type esterase" evidence="3">
    <location>
        <begin position="206"/>
        <end position="400"/>
    </location>
</feature>
<feature type="region of interest" description="Disordered" evidence="1">
    <location>
        <begin position="22"/>
        <end position="51"/>
    </location>
</feature>
<dbReference type="InterPro" id="IPR053140">
    <property type="entry name" value="GDSL_Rv0518-like"/>
</dbReference>
<evidence type="ECO:0000256" key="2">
    <source>
        <dbReference type="SAM" id="SignalP"/>
    </source>
</evidence>
<reference evidence="5" key="1">
    <citation type="journal article" date="2019" name="Int. J. Syst. Evol. Microbiol.">
        <title>The Global Catalogue of Microorganisms (GCM) 10K type strain sequencing project: providing services to taxonomists for standard genome sequencing and annotation.</title>
        <authorList>
            <consortium name="The Broad Institute Genomics Platform"/>
            <consortium name="The Broad Institute Genome Sequencing Center for Infectious Disease"/>
            <person name="Wu L."/>
            <person name="Ma J."/>
        </authorList>
    </citation>
    <scope>NUCLEOTIDE SEQUENCE [LARGE SCALE GENOMIC DNA]</scope>
    <source>
        <strain evidence="5">KLKA75</strain>
    </source>
</reference>
<accession>A0ABV9TYX4</accession>
<keyword evidence="2" id="KW-0732">Signal</keyword>
<evidence type="ECO:0000259" key="3">
    <source>
        <dbReference type="Pfam" id="PF13472"/>
    </source>
</evidence>
<dbReference type="PANTHER" id="PTHR43784:SF2">
    <property type="entry name" value="GDSL-LIKE LIPASE_ACYLHYDROLASE, PUTATIVE (AFU_ORTHOLOGUE AFUA_2G00820)-RELATED"/>
    <property type="match status" value="1"/>
</dbReference>
<keyword evidence="5" id="KW-1185">Reference proteome</keyword>
<keyword evidence="4" id="KW-0378">Hydrolase</keyword>
<dbReference type="GO" id="GO:0016787">
    <property type="term" value="F:hydrolase activity"/>
    <property type="evidence" value="ECO:0007669"/>
    <property type="project" value="UniProtKB-KW"/>
</dbReference>
<dbReference type="CDD" id="cd01830">
    <property type="entry name" value="XynE_like"/>
    <property type="match status" value="1"/>
</dbReference>
<dbReference type="Proteomes" id="UP001595872">
    <property type="component" value="Unassembled WGS sequence"/>
</dbReference>
<name>A0ABV9TYX4_9ACTN</name>
<dbReference type="Gene3D" id="3.40.50.1110">
    <property type="entry name" value="SGNH hydrolase"/>
    <property type="match status" value="1"/>
</dbReference>
<proteinExistence type="predicted"/>
<gene>
    <name evidence="4" type="ORF">ACFPCY_18635</name>
</gene>